<name>A0A2N9ARA1_METEX</name>
<dbReference type="AlphaFoldDB" id="A0A2N9ARA1"/>
<evidence type="ECO:0000256" key="1">
    <source>
        <dbReference type="SAM" id="Phobius"/>
    </source>
</evidence>
<feature type="transmembrane region" description="Helical" evidence="1">
    <location>
        <begin position="106"/>
        <end position="125"/>
    </location>
</feature>
<dbReference type="Proteomes" id="UP000233769">
    <property type="component" value="Chromosome tk0001"/>
</dbReference>
<evidence type="ECO:0000313" key="3">
    <source>
        <dbReference type="Proteomes" id="UP000233769"/>
    </source>
</evidence>
<protein>
    <submittedName>
        <fullName evidence="2">Uncharacterized protein</fullName>
    </submittedName>
</protein>
<keyword evidence="1" id="KW-0472">Membrane</keyword>
<reference evidence="3" key="1">
    <citation type="submission" date="2017-10" db="EMBL/GenBank/DDBJ databases">
        <authorList>
            <person name="Regsiter A."/>
            <person name="William W."/>
        </authorList>
    </citation>
    <scope>NUCLEOTIDE SEQUENCE [LARGE SCALE GENOMIC DNA]</scope>
</reference>
<feature type="transmembrane region" description="Helical" evidence="1">
    <location>
        <begin position="40"/>
        <end position="61"/>
    </location>
</feature>
<proteinExistence type="predicted"/>
<gene>
    <name evidence="2" type="ORF">TK0001_3251</name>
</gene>
<accession>A0A2N9ARA1</accession>
<organism evidence="2 3">
    <name type="scientific">Methylorubrum extorquens</name>
    <name type="common">Methylobacterium dichloromethanicum</name>
    <name type="synonym">Methylobacterium extorquens</name>
    <dbReference type="NCBI Taxonomy" id="408"/>
    <lineage>
        <taxon>Bacteria</taxon>
        <taxon>Pseudomonadati</taxon>
        <taxon>Pseudomonadota</taxon>
        <taxon>Alphaproteobacteria</taxon>
        <taxon>Hyphomicrobiales</taxon>
        <taxon>Methylobacteriaceae</taxon>
        <taxon>Methylorubrum</taxon>
    </lineage>
</organism>
<keyword evidence="1" id="KW-1133">Transmembrane helix</keyword>
<dbReference type="EMBL" id="LT962688">
    <property type="protein sequence ID" value="SOR29853.1"/>
    <property type="molecule type" value="Genomic_DNA"/>
</dbReference>
<sequence>MSKLFLAPGVVAGLLALVGALSAAFGYPLAGAILADPGTAVNATMVVTGVVGLVAGILGGVRGTGVPALPAPAVAAGLFALVSALANAAGYPLAGAMLSDPGTATQATAVLTGLGAVLAGVLPGLRKPAA</sequence>
<feature type="transmembrane region" description="Helical" evidence="1">
    <location>
        <begin position="73"/>
        <end position="94"/>
    </location>
</feature>
<evidence type="ECO:0000313" key="2">
    <source>
        <dbReference type="EMBL" id="SOR29853.1"/>
    </source>
</evidence>
<keyword evidence="1" id="KW-0812">Transmembrane</keyword>